<dbReference type="InterPro" id="IPR011701">
    <property type="entry name" value="MFS"/>
</dbReference>
<name>A0ABU4C6L1_RHOJO</name>
<evidence type="ECO:0000259" key="6">
    <source>
        <dbReference type="PROSITE" id="PS50850"/>
    </source>
</evidence>
<dbReference type="PANTHER" id="PTHR23508">
    <property type="entry name" value="CARBOXYLIC ACID TRANSPORTER PROTEIN HOMOLOG"/>
    <property type="match status" value="1"/>
</dbReference>
<comment type="caution">
    <text evidence="7">The sequence shown here is derived from an EMBL/GenBank/DDBJ whole genome shotgun (WGS) entry which is preliminary data.</text>
</comment>
<dbReference type="SUPFAM" id="SSF103473">
    <property type="entry name" value="MFS general substrate transporter"/>
    <property type="match status" value="1"/>
</dbReference>
<evidence type="ECO:0000256" key="3">
    <source>
        <dbReference type="ARBA" id="ARBA00022989"/>
    </source>
</evidence>
<dbReference type="PROSITE" id="PS00216">
    <property type="entry name" value="SUGAR_TRANSPORT_1"/>
    <property type="match status" value="1"/>
</dbReference>
<evidence type="ECO:0000256" key="2">
    <source>
        <dbReference type="ARBA" id="ARBA00022692"/>
    </source>
</evidence>
<feature type="transmembrane region" description="Helical" evidence="5">
    <location>
        <begin position="88"/>
        <end position="105"/>
    </location>
</feature>
<gene>
    <name evidence="7" type="ORF">R3Q59_01375</name>
</gene>
<feature type="domain" description="Major facilitator superfamily (MFS) profile" evidence="6">
    <location>
        <begin position="22"/>
        <end position="438"/>
    </location>
</feature>
<proteinExistence type="predicted"/>
<dbReference type="Gene3D" id="1.20.1250.20">
    <property type="entry name" value="MFS general substrate transporter like domains"/>
    <property type="match status" value="1"/>
</dbReference>
<dbReference type="PANTHER" id="PTHR23508:SF10">
    <property type="entry name" value="CARBOXYLIC ACID TRANSPORTER PROTEIN HOMOLOG"/>
    <property type="match status" value="1"/>
</dbReference>
<feature type="transmembrane region" description="Helical" evidence="5">
    <location>
        <begin position="411"/>
        <end position="429"/>
    </location>
</feature>
<organism evidence="7 8">
    <name type="scientific">Rhodococcus jostii</name>
    <dbReference type="NCBI Taxonomy" id="132919"/>
    <lineage>
        <taxon>Bacteria</taxon>
        <taxon>Bacillati</taxon>
        <taxon>Actinomycetota</taxon>
        <taxon>Actinomycetes</taxon>
        <taxon>Mycobacteriales</taxon>
        <taxon>Nocardiaceae</taxon>
        <taxon>Rhodococcus</taxon>
    </lineage>
</organism>
<dbReference type="Pfam" id="PF07690">
    <property type="entry name" value="MFS_1"/>
    <property type="match status" value="1"/>
</dbReference>
<sequence length="456" mass="47820">MPTLDLQSLIDRHKVGNMQRRVLLLCLGVVTLDGIDVAMVSYIGPSLISDWGLTKAQLGPVITSGLLGLALGSLVAGPLADRIGRRKVIIASLVFFGLMSLATALTTDIVWFSILRLLTGFGLGAALPNATTLVSEYAPSRRRSAMMSLTYCGMTLGGAIAGYLTNLLVQVASWHWALVVGGILPLAYAIIIASALPESPKFLVRHSTRHDELVSLMKRVVPEDIPSDTRFSLDEPAVAAKLPVTGLVARRYRTGTLTIWVGFVAAFFIVYLMNSWMPIMMTDVGFSLTAAATLGLLLQVGGTIGNLGIGWLMDRFGLHLTVAAAMACAAVMLVLVALAPQEVIVLGILIFVLGMFTNTVGTGFPILSAAFYPTSIRATGTSWATGIARFGAIAGAAAGTALVAAGLDYRQVFLVLLIPAAVCILAVTIKGRHAPTSDCPARTDVGAATVTSAAAP</sequence>
<dbReference type="CDD" id="cd17365">
    <property type="entry name" value="MFS_PcaK_like"/>
    <property type="match status" value="1"/>
</dbReference>
<feature type="transmembrane region" description="Helical" evidence="5">
    <location>
        <begin position="344"/>
        <end position="371"/>
    </location>
</feature>
<reference evidence="7 8" key="1">
    <citation type="submission" date="2023-10" db="EMBL/GenBank/DDBJ databases">
        <title>Development of a sustainable strategy for remediation of hydrocarbon-contaminated territories based on the waste exchange concept.</title>
        <authorList>
            <person name="Krivoruchko A."/>
        </authorList>
    </citation>
    <scope>NUCLEOTIDE SEQUENCE [LARGE SCALE GENOMIC DNA]</scope>
    <source>
        <strain evidence="7 8">IEGM 60</strain>
    </source>
</reference>
<dbReference type="PROSITE" id="PS00217">
    <property type="entry name" value="SUGAR_TRANSPORT_2"/>
    <property type="match status" value="1"/>
</dbReference>
<evidence type="ECO:0000256" key="1">
    <source>
        <dbReference type="ARBA" id="ARBA00004651"/>
    </source>
</evidence>
<feature type="transmembrane region" description="Helical" evidence="5">
    <location>
        <begin position="22"/>
        <end position="44"/>
    </location>
</feature>
<feature type="transmembrane region" description="Helical" evidence="5">
    <location>
        <begin position="257"/>
        <end position="274"/>
    </location>
</feature>
<evidence type="ECO:0000313" key="7">
    <source>
        <dbReference type="EMBL" id="MDV6279166.1"/>
    </source>
</evidence>
<feature type="transmembrane region" description="Helical" evidence="5">
    <location>
        <begin position="286"/>
        <end position="309"/>
    </location>
</feature>
<dbReference type="RefSeq" id="WP_317567339.1">
    <property type="nucleotide sequence ID" value="NZ_JAWLKA010000001.1"/>
</dbReference>
<evidence type="ECO:0000256" key="5">
    <source>
        <dbReference type="SAM" id="Phobius"/>
    </source>
</evidence>
<feature type="transmembrane region" description="Helical" evidence="5">
    <location>
        <begin position="146"/>
        <end position="164"/>
    </location>
</feature>
<dbReference type="InterPro" id="IPR020846">
    <property type="entry name" value="MFS_dom"/>
</dbReference>
<comment type="subcellular location">
    <subcellularLocation>
        <location evidence="1">Cell membrane</location>
        <topology evidence="1">Multi-pass membrane protein</topology>
    </subcellularLocation>
</comment>
<keyword evidence="4 5" id="KW-0472">Membrane</keyword>
<evidence type="ECO:0000313" key="8">
    <source>
        <dbReference type="Proteomes" id="UP001185737"/>
    </source>
</evidence>
<feature type="transmembrane region" description="Helical" evidence="5">
    <location>
        <begin position="383"/>
        <end position="405"/>
    </location>
</feature>
<keyword evidence="2 5" id="KW-0812">Transmembrane</keyword>
<protein>
    <submittedName>
        <fullName evidence="7">Aromatic acid/H+ symport family MFS transporter</fullName>
    </submittedName>
</protein>
<keyword evidence="3 5" id="KW-1133">Transmembrane helix</keyword>
<feature type="transmembrane region" description="Helical" evidence="5">
    <location>
        <begin position="316"/>
        <end position="338"/>
    </location>
</feature>
<dbReference type="PROSITE" id="PS50850">
    <property type="entry name" value="MFS"/>
    <property type="match status" value="1"/>
</dbReference>
<feature type="transmembrane region" description="Helical" evidence="5">
    <location>
        <begin position="56"/>
        <end position="76"/>
    </location>
</feature>
<dbReference type="InterPro" id="IPR036259">
    <property type="entry name" value="MFS_trans_sf"/>
</dbReference>
<dbReference type="EMBL" id="JAWLKA010000001">
    <property type="protein sequence ID" value="MDV6279166.1"/>
    <property type="molecule type" value="Genomic_DNA"/>
</dbReference>
<dbReference type="Proteomes" id="UP001185737">
    <property type="component" value="Unassembled WGS sequence"/>
</dbReference>
<accession>A0ABU4C6L1</accession>
<keyword evidence="8" id="KW-1185">Reference proteome</keyword>
<evidence type="ECO:0000256" key="4">
    <source>
        <dbReference type="ARBA" id="ARBA00023136"/>
    </source>
</evidence>
<dbReference type="InterPro" id="IPR005829">
    <property type="entry name" value="Sugar_transporter_CS"/>
</dbReference>
<feature type="transmembrane region" description="Helical" evidence="5">
    <location>
        <begin position="176"/>
        <end position="196"/>
    </location>
</feature>